<proteinExistence type="predicted"/>
<feature type="compositionally biased region" description="Polar residues" evidence="1">
    <location>
        <begin position="463"/>
        <end position="472"/>
    </location>
</feature>
<organism evidence="2 3">
    <name type="scientific">Tanacetum coccineum</name>
    <dbReference type="NCBI Taxonomy" id="301880"/>
    <lineage>
        <taxon>Eukaryota</taxon>
        <taxon>Viridiplantae</taxon>
        <taxon>Streptophyta</taxon>
        <taxon>Embryophyta</taxon>
        <taxon>Tracheophyta</taxon>
        <taxon>Spermatophyta</taxon>
        <taxon>Magnoliopsida</taxon>
        <taxon>eudicotyledons</taxon>
        <taxon>Gunneridae</taxon>
        <taxon>Pentapetalae</taxon>
        <taxon>asterids</taxon>
        <taxon>campanulids</taxon>
        <taxon>Asterales</taxon>
        <taxon>Asteraceae</taxon>
        <taxon>Asteroideae</taxon>
        <taxon>Anthemideae</taxon>
        <taxon>Anthemidinae</taxon>
        <taxon>Tanacetum</taxon>
    </lineage>
</organism>
<feature type="region of interest" description="Disordered" evidence="1">
    <location>
        <begin position="576"/>
        <end position="616"/>
    </location>
</feature>
<accession>A0ABQ5GE90</accession>
<gene>
    <name evidence="2" type="ORF">Tco_1032543</name>
</gene>
<name>A0ABQ5GE90_9ASTR</name>
<feature type="region of interest" description="Disordered" evidence="1">
    <location>
        <begin position="440"/>
        <end position="509"/>
    </location>
</feature>
<sequence>MSQPANDDYSQHLSDDEASYHEEASDSGTATNKPKQQQQQLTPTTTTISNIKLLILKKEEYDIWAMEMEHYLEYIYNECLEEIHAVENERKARIILLKAIPKEHLRRFHGMDDAKEIWEAIRIRFGGNANSKKMQKALTFQANEIYAKDEKLKRYRRIGMKAVKEKEQLKKTVDSWKDSSKNLWKLIDSGIEFLLGKLLRPIDRNTAKMSYFNAVKGNWGTAVKTSAGYNWRNSRPNSNCDSGPTFIRTMNAKGSSTQEHRGQRFKSGRPMLILLIINKNHNRTTTMAFVPKHNQVGFLKKPEGSAVIKQFWQTVTVITLDNGEQELKATIDTHEYTISESSVRNKLKLADENGITELTNAEIFEGMANLGSKSGGWDQFGSKLAIALILSKTTRRTYKVYLNDFEAMVGQSYQLTKKIFGNMNRGFAGVNRPLLANMIAGHDDNQGEPQEEPIESQPPPNASVPSTSQPTTEPHPDQEFKTKTDLHGSSSDFVHTPPTQSPPLQGPTSTYAEATRINVADLLHLVPQLVTRIDHLEKELKEHKQTTAAVIVKLVKRVKKLETRVKYGNLPTRKMVLSDSESEDAANSSKQGRNLGEEDVFETPKGKDSGETDISPSGLQAAETLVQSFKSASEEIKSGFTNISSGEVRVSQRKGKEVLEEQPQPKRSKKQIREEEASLAEIARIQAQEAAEIERKDELQRLDALAAKRLNDKFEMSKQQRKRAAEVQQQAQYYT</sequence>
<reference evidence="2" key="1">
    <citation type="journal article" date="2022" name="Int. J. Mol. Sci.">
        <title>Draft Genome of Tanacetum Coccineum: Genomic Comparison of Closely Related Tanacetum-Family Plants.</title>
        <authorList>
            <person name="Yamashiro T."/>
            <person name="Shiraishi A."/>
            <person name="Nakayama K."/>
            <person name="Satake H."/>
        </authorList>
    </citation>
    <scope>NUCLEOTIDE SEQUENCE</scope>
</reference>
<feature type="region of interest" description="Disordered" evidence="1">
    <location>
        <begin position="1"/>
        <end position="44"/>
    </location>
</feature>
<feature type="region of interest" description="Disordered" evidence="1">
    <location>
        <begin position="647"/>
        <end position="674"/>
    </location>
</feature>
<keyword evidence="3" id="KW-1185">Reference proteome</keyword>
<evidence type="ECO:0000313" key="2">
    <source>
        <dbReference type="EMBL" id="GJT73257.1"/>
    </source>
</evidence>
<feature type="compositionally biased region" description="Basic and acidic residues" evidence="1">
    <location>
        <begin position="9"/>
        <end position="24"/>
    </location>
</feature>
<dbReference type="EMBL" id="BQNB010018335">
    <property type="protein sequence ID" value="GJT73257.1"/>
    <property type="molecule type" value="Genomic_DNA"/>
</dbReference>
<reference evidence="2" key="2">
    <citation type="submission" date="2022-01" db="EMBL/GenBank/DDBJ databases">
        <authorList>
            <person name="Yamashiro T."/>
            <person name="Shiraishi A."/>
            <person name="Satake H."/>
            <person name="Nakayama K."/>
        </authorList>
    </citation>
    <scope>NUCLEOTIDE SEQUENCE</scope>
</reference>
<feature type="compositionally biased region" description="Basic and acidic residues" evidence="1">
    <location>
        <begin position="474"/>
        <end position="486"/>
    </location>
</feature>
<comment type="caution">
    <text evidence="2">The sequence shown here is derived from an EMBL/GenBank/DDBJ whole genome shotgun (WGS) entry which is preliminary data.</text>
</comment>
<feature type="region of interest" description="Disordered" evidence="1">
    <location>
        <begin position="713"/>
        <end position="735"/>
    </location>
</feature>
<dbReference type="CDD" id="cd22249">
    <property type="entry name" value="UDM1_RNF168_RNF169-like"/>
    <property type="match status" value="1"/>
</dbReference>
<evidence type="ECO:0000313" key="3">
    <source>
        <dbReference type="Proteomes" id="UP001151760"/>
    </source>
</evidence>
<evidence type="ECO:0000256" key="1">
    <source>
        <dbReference type="SAM" id="MobiDB-lite"/>
    </source>
</evidence>
<protein>
    <submittedName>
        <fullName evidence="2">Uncharacterized protein</fullName>
    </submittedName>
</protein>
<dbReference type="Proteomes" id="UP001151760">
    <property type="component" value="Unassembled WGS sequence"/>
</dbReference>
<feature type="compositionally biased region" description="Polar residues" evidence="1">
    <location>
        <begin position="26"/>
        <end position="35"/>
    </location>
</feature>